<reference evidence="2 3" key="1">
    <citation type="submission" date="2017-10" db="EMBL/GenBank/DDBJ databases">
        <title>Draft genome of Longimonas halophila.</title>
        <authorList>
            <person name="Goh K.M."/>
            <person name="Shamsir M.S."/>
            <person name="Lim S.W."/>
        </authorList>
    </citation>
    <scope>NUCLEOTIDE SEQUENCE [LARGE SCALE GENOMIC DNA]</scope>
    <source>
        <strain evidence="2 3">KCTC 42399</strain>
    </source>
</reference>
<accession>A0A2H3NN99</accession>
<gene>
    <name evidence="2" type="ORF">CRI93_04420</name>
</gene>
<dbReference type="RefSeq" id="WP_098061405.1">
    <property type="nucleotide sequence ID" value="NZ_PDEP01000003.1"/>
</dbReference>
<proteinExistence type="inferred from homology"/>
<dbReference type="InterPro" id="IPR011322">
    <property type="entry name" value="N-reg_PII-like_a/b"/>
</dbReference>
<keyword evidence="3" id="KW-1185">Reference proteome</keyword>
<dbReference type="PANTHER" id="PTHR30115:SF11">
    <property type="entry name" value="NITROGEN REGULATORY PROTEIN P-II HOMOLOG"/>
    <property type="match status" value="1"/>
</dbReference>
<dbReference type="PANTHER" id="PTHR30115">
    <property type="entry name" value="NITROGEN REGULATORY PROTEIN P-II"/>
    <property type="match status" value="1"/>
</dbReference>
<dbReference type="InterPro" id="IPR017918">
    <property type="entry name" value="N-reg_PII_CS"/>
</dbReference>
<evidence type="ECO:0000313" key="2">
    <source>
        <dbReference type="EMBL" id="PEN08366.1"/>
    </source>
</evidence>
<evidence type="ECO:0000313" key="3">
    <source>
        <dbReference type="Proteomes" id="UP000221024"/>
    </source>
</evidence>
<dbReference type="GO" id="GO:0030234">
    <property type="term" value="F:enzyme regulator activity"/>
    <property type="evidence" value="ECO:0007669"/>
    <property type="project" value="InterPro"/>
</dbReference>
<sequence length="112" mass="12563">MQMIVAYIRPRMRDAVVNQLRKMKVPGASLSTVEGFGHEADPEGKRTYDEAVTPYVKKLKLEIVCHDDRIDEITAAIADHARTGRRGDGKIFVLPVRHALDIRTPRTGPDVI</sequence>
<dbReference type="SMART" id="SM00938">
    <property type="entry name" value="P-II"/>
    <property type="match status" value="1"/>
</dbReference>
<dbReference type="AlphaFoldDB" id="A0A2H3NN99"/>
<dbReference type="PROSITE" id="PS00638">
    <property type="entry name" value="PII_GLNB_CTER"/>
    <property type="match status" value="1"/>
</dbReference>
<dbReference type="PROSITE" id="PS51343">
    <property type="entry name" value="PII_GLNB_DOM"/>
    <property type="match status" value="1"/>
</dbReference>
<dbReference type="SUPFAM" id="SSF54913">
    <property type="entry name" value="GlnB-like"/>
    <property type="match status" value="1"/>
</dbReference>
<dbReference type="PRINTS" id="PR00340">
    <property type="entry name" value="PIIGLNB"/>
</dbReference>
<dbReference type="Pfam" id="PF00543">
    <property type="entry name" value="P-II"/>
    <property type="match status" value="1"/>
</dbReference>
<dbReference type="Proteomes" id="UP000221024">
    <property type="component" value="Unassembled WGS sequence"/>
</dbReference>
<dbReference type="EMBL" id="PDEP01000003">
    <property type="protein sequence ID" value="PEN08366.1"/>
    <property type="molecule type" value="Genomic_DNA"/>
</dbReference>
<name>A0A2H3NN99_9BACT</name>
<protein>
    <submittedName>
        <fullName evidence="2">Transcriptional regulator</fullName>
    </submittedName>
</protein>
<dbReference type="Gene3D" id="3.30.70.120">
    <property type="match status" value="1"/>
</dbReference>
<evidence type="ECO:0000256" key="1">
    <source>
        <dbReference type="RuleBase" id="RU003936"/>
    </source>
</evidence>
<dbReference type="InterPro" id="IPR015867">
    <property type="entry name" value="N-reg_PII/ATP_PRibTrfase_C"/>
</dbReference>
<dbReference type="InterPro" id="IPR002187">
    <property type="entry name" value="N-reg_PII"/>
</dbReference>
<dbReference type="GO" id="GO:0005829">
    <property type="term" value="C:cytosol"/>
    <property type="evidence" value="ECO:0007669"/>
    <property type="project" value="TreeGrafter"/>
</dbReference>
<comment type="caution">
    <text evidence="2">The sequence shown here is derived from an EMBL/GenBank/DDBJ whole genome shotgun (WGS) entry which is preliminary data.</text>
</comment>
<dbReference type="GO" id="GO:0005524">
    <property type="term" value="F:ATP binding"/>
    <property type="evidence" value="ECO:0007669"/>
    <property type="project" value="TreeGrafter"/>
</dbReference>
<organism evidence="2 3">
    <name type="scientific">Longimonas halophila</name>
    <dbReference type="NCBI Taxonomy" id="1469170"/>
    <lineage>
        <taxon>Bacteria</taxon>
        <taxon>Pseudomonadati</taxon>
        <taxon>Rhodothermota</taxon>
        <taxon>Rhodothermia</taxon>
        <taxon>Rhodothermales</taxon>
        <taxon>Salisaetaceae</taxon>
        <taxon>Longimonas</taxon>
    </lineage>
</organism>
<comment type="similarity">
    <text evidence="1">Belongs to the P(II) protein family.</text>
</comment>
<dbReference type="OrthoDB" id="9802729at2"/>
<dbReference type="GO" id="GO:0006808">
    <property type="term" value="P:regulation of nitrogen utilization"/>
    <property type="evidence" value="ECO:0007669"/>
    <property type="project" value="InterPro"/>
</dbReference>